<reference evidence="1 2" key="1">
    <citation type="submission" date="2007-01" db="EMBL/GenBank/DDBJ databases">
        <authorList>
            <person name="Haygood M."/>
            <person name="Podell S."/>
            <person name="Anderson C."/>
            <person name="Hopkinson B."/>
            <person name="Roe K."/>
            <person name="Barbeau K."/>
            <person name="Gaasterland T."/>
            <person name="Ferriera S."/>
            <person name="Johnson J."/>
            <person name="Kravitz S."/>
            <person name="Beeson K."/>
            <person name="Sutton G."/>
            <person name="Rogers Y.-H."/>
            <person name="Friedman R."/>
            <person name="Frazier M."/>
            <person name="Venter J.C."/>
        </authorList>
    </citation>
    <scope>NUCLEOTIDE SEQUENCE [LARGE SCALE GENOMIC DNA]</scope>
    <source>
        <strain evidence="1 2">ATCC 23134</strain>
    </source>
</reference>
<protein>
    <submittedName>
        <fullName evidence="1">Uncharacterized protein</fullName>
    </submittedName>
</protein>
<proteinExistence type="predicted"/>
<dbReference type="Proteomes" id="UP000004095">
    <property type="component" value="Unassembled WGS sequence"/>
</dbReference>
<accession>A1ZEA7</accession>
<comment type="caution">
    <text evidence="1">The sequence shown here is derived from an EMBL/GenBank/DDBJ whole genome shotgun (WGS) entry which is preliminary data.</text>
</comment>
<evidence type="ECO:0000313" key="1">
    <source>
        <dbReference type="EMBL" id="EAY31415.1"/>
    </source>
</evidence>
<organism evidence="1 2">
    <name type="scientific">Microscilla marina ATCC 23134</name>
    <dbReference type="NCBI Taxonomy" id="313606"/>
    <lineage>
        <taxon>Bacteria</taxon>
        <taxon>Pseudomonadati</taxon>
        <taxon>Bacteroidota</taxon>
        <taxon>Cytophagia</taxon>
        <taxon>Cytophagales</taxon>
        <taxon>Microscillaceae</taxon>
        <taxon>Microscilla</taxon>
    </lineage>
</organism>
<name>A1ZEA7_MICM2</name>
<dbReference type="EMBL" id="AAWS01000003">
    <property type="protein sequence ID" value="EAY31415.1"/>
    <property type="molecule type" value="Genomic_DNA"/>
</dbReference>
<keyword evidence="2" id="KW-1185">Reference proteome</keyword>
<sequence length="135" mass="15409">MVCFNLLLLSCGPSQYENTLAKKWKPSFDPETEIKKRAKQHYAKMGKKHIDKLKQGIVQKAAQMVYEFKPDGKYRIVFEKDGEPEVGTWKVIEDGKVLFIKSDRGKQQKIAIKSLTAKKVVLSIDENTELVLLPA</sequence>
<gene>
    <name evidence="1" type="ORF">M23134_04248</name>
</gene>
<evidence type="ECO:0000313" key="2">
    <source>
        <dbReference type="Proteomes" id="UP000004095"/>
    </source>
</evidence>
<dbReference type="AlphaFoldDB" id="A1ZEA7"/>